<evidence type="ECO:0000313" key="2">
    <source>
        <dbReference type="Proteomes" id="UP000188342"/>
    </source>
</evidence>
<proteinExistence type="predicted"/>
<dbReference type="Proteomes" id="UP000188342">
    <property type="component" value="Unassembled WGS sequence"/>
</dbReference>
<dbReference type="AlphaFoldDB" id="A0A1R4K9D4"/>
<dbReference type="EMBL" id="FUKQ01000047">
    <property type="protein sequence ID" value="SJN40917.1"/>
    <property type="molecule type" value="Genomic_DNA"/>
</dbReference>
<protein>
    <submittedName>
        <fullName evidence="1">Uncharacterized protein</fullName>
    </submittedName>
</protein>
<keyword evidence="2" id="KW-1185">Reference proteome</keyword>
<evidence type="ECO:0000313" key="1">
    <source>
        <dbReference type="EMBL" id="SJN40917.1"/>
    </source>
</evidence>
<accession>A0A1R4K9D4</accession>
<dbReference type="RefSeq" id="WP_143813992.1">
    <property type="nucleotide sequence ID" value="NZ_FUKQ01000047.1"/>
</dbReference>
<name>A0A1R4K9D4_9ACTN</name>
<reference evidence="1 2" key="1">
    <citation type="submission" date="2017-02" db="EMBL/GenBank/DDBJ databases">
        <authorList>
            <person name="Peterson S.W."/>
        </authorList>
    </citation>
    <scope>NUCLEOTIDE SEQUENCE [LARGE SCALE GENOMIC DNA]</scope>
    <source>
        <strain evidence="1 2">LSP_Lj1</strain>
    </source>
</reference>
<dbReference type="OrthoDB" id="3312994at2"/>
<sequence>MAININLGPRQDVETFSQPIARSFIGFDPKVSDEQLWNANRGVWELPEQARDEQFATFSHDGTIRLVAELEGIENVDVDGTPMQALMGRLLHRGDPVRDALVGQSVDATEVGPSIIDTAELDEMPAAERYAPNDRAHRTFLITHDTEKWFWSPEDEAELVARTGAGATMRECWSAGGRKQGIEPGDRVYLLERCEGLPRGVRGSGVVSSRIFQGEHWDDPNRNANYIEIDWDLVLESDKAILLDILQRDVPGYAWTPRKSGVELHQPMAGEMDALWARHVGEDAPALVDVEVGWSVDDSRRRVLSTAARDRIREGFEEDGWEVADTNEDRPYCAVAFRGGEQRYLFAKGAETVGRPVFLTSGELEFVKENPETCVLGVLSDVEFERGSIVEGSEGIFTVVPLTHEEEAYVPVLYRHELLPKEPTKG</sequence>
<gene>
    <name evidence="1" type="ORF">FM114_12350</name>
</gene>
<organism evidence="1 2">
    <name type="scientific">Luteococcus japonicus LSP_Lj1</name>
    <dbReference type="NCBI Taxonomy" id="1255658"/>
    <lineage>
        <taxon>Bacteria</taxon>
        <taxon>Bacillati</taxon>
        <taxon>Actinomycetota</taxon>
        <taxon>Actinomycetes</taxon>
        <taxon>Propionibacteriales</taxon>
        <taxon>Propionibacteriaceae</taxon>
        <taxon>Luteococcus</taxon>
    </lineage>
</organism>